<dbReference type="Proteomes" id="UP000006727">
    <property type="component" value="Chromosome 1"/>
</dbReference>
<dbReference type="InterPro" id="IPR001206">
    <property type="entry name" value="Diacylglycerol_kinase_cat_dom"/>
</dbReference>
<dbReference type="EnsemblPlants" id="Pp3c1_15060V3.11">
    <property type="protein sequence ID" value="Pp3c1_15060V3.11"/>
    <property type="gene ID" value="Pp3c1_15060"/>
</dbReference>
<dbReference type="PANTHER" id="PTHR12358">
    <property type="entry name" value="SPHINGOSINE KINASE"/>
    <property type="match status" value="1"/>
</dbReference>
<dbReference type="AlphaFoldDB" id="A0A7I4BSD5"/>
<reference evidence="7 8" key="2">
    <citation type="journal article" date="2018" name="Plant J.">
        <title>The Physcomitrella patens chromosome-scale assembly reveals moss genome structure and evolution.</title>
        <authorList>
            <person name="Lang D."/>
            <person name="Ullrich K.K."/>
            <person name="Murat F."/>
            <person name="Fuchs J."/>
            <person name="Jenkins J."/>
            <person name="Haas F.B."/>
            <person name="Piednoel M."/>
            <person name="Gundlach H."/>
            <person name="Van Bel M."/>
            <person name="Meyberg R."/>
            <person name="Vives C."/>
            <person name="Morata J."/>
            <person name="Symeonidi A."/>
            <person name="Hiss M."/>
            <person name="Muchero W."/>
            <person name="Kamisugi Y."/>
            <person name="Saleh O."/>
            <person name="Blanc G."/>
            <person name="Decker E.L."/>
            <person name="van Gessel N."/>
            <person name="Grimwood J."/>
            <person name="Hayes R.D."/>
            <person name="Graham S.W."/>
            <person name="Gunter L.E."/>
            <person name="McDaniel S.F."/>
            <person name="Hoernstein S.N.W."/>
            <person name="Larsson A."/>
            <person name="Li F.W."/>
            <person name="Perroud P.F."/>
            <person name="Phillips J."/>
            <person name="Ranjan P."/>
            <person name="Rokshar D.S."/>
            <person name="Rothfels C.J."/>
            <person name="Schneider L."/>
            <person name="Shu S."/>
            <person name="Stevenson D.W."/>
            <person name="Thummler F."/>
            <person name="Tillich M."/>
            <person name="Villarreal Aguilar J.C."/>
            <person name="Widiez T."/>
            <person name="Wong G.K."/>
            <person name="Wymore A."/>
            <person name="Zhang Y."/>
            <person name="Zimmer A.D."/>
            <person name="Quatrano R.S."/>
            <person name="Mayer K.F.X."/>
            <person name="Goodstein D."/>
            <person name="Casacuberta J.M."/>
            <person name="Vandepoele K."/>
            <person name="Reski R."/>
            <person name="Cuming A.C."/>
            <person name="Tuskan G.A."/>
            <person name="Maumus F."/>
            <person name="Salse J."/>
            <person name="Schmutz J."/>
            <person name="Rensing S.A."/>
        </authorList>
    </citation>
    <scope>NUCLEOTIDE SEQUENCE [LARGE SCALE GENOMIC DNA]</scope>
    <source>
        <strain evidence="7 8">cv. Gransden 2004</strain>
    </source>
</reference>
<keyword evidence="3" id="KW-0418">Kinase</keyword>
<gene>
    <name evidence="7" type="primary">LOC112285672</name>
</gene>
<dbReference type="GO" id="GO:0006672">
    <property type="term" value="P:ceramide metabolic process"/>
    <property type="evidence" value="ECO:0000318"/>
    <property type="project" value="GO_Central"/>
</dbReference>
<dbReference type="Gramene" id="Pp3c1_15060V3.10">
    <property type="protein sequence ID" value="Pp3c1_15060V3.10"/>
    <property type="gene ID" value="Pp3c1_15060"/>
</dbReference>
<keyword evidence="4" id="KW-0067">ATP-binding</keyword>
<dbReference type="EMBL" id="ABEU02000001">
    <property type="status" value="NOT_ANNOTATED_CDS"/>
    <property type="molecule type" value="Genomic_DNA"/>
</dbReference>
<sequence>MRAPWVKLGALSRKINPLGTSNQNQVVVDITRNSHENSNGHGLGAHSVPVALGETSTRSPGWSFRRHKQNGSRSPSSCGSAGTNGSSSLKCKEVRIDVGVDEGSDLLGEIAMLGNLTPLITGLSSRLAPPGEVSARLTTKTFYWGLRHIQLDDIVAVSCHNGSERFTIHSYPLMHTRWVPSCLGEHRRRRNDLHFAAPSQEEAANWVNAFANYCHVNFNKLPAKEQKGASVKEEVVMKVPIKCKPGPVMLVVLNPRSGKGKASKVFRTKVLPILELAGCTLTVVETTHARHAQELAASINLTECADGIVCVGGDGILNEVLNGLLSRDDAEAARAIPLGIIPAGSDNSLVWTVFGIRDPTAAAVAIVKGGTITTDVIGVECHKTDDVHLGLTVAYYGFMSDVLELSAKYQRRCGPLRYFVAGFLRLLCLSHYQCEVHYLPVPPDLESVHVDHVVKSVDSVAQETGSLVMCPGLTMPNRLNGDSVGGIVEANMEPSDYIRGLSDKEKCNSYCRMYPAEDAVTVNTATPASWARTRSKTRSRSFGLNAMGPESVSRPVQTARHVSTDGSLDNEGYGAKTRRWFLDEEDKWESRSGTYLGVIMCNHECKTVQCMKTQSLAPRAEHDDGVVHLLLVRNVGRLQLMRFFLLMQFGRHLSLPFVEYSKARAVWLKPAPGAHHCCGVDGELLTLDGPITTRVQPHSCQLIGKRQRALALH</sequence>
<evidence type="ECO:0000259" key="6">
    <source>
        <dbReference type="PROSITE" id="PS50146"/>
    </source>
</evidence>
<dbReference type="EnsemblPlants" id="Pp3c1_15060V3.17">
    <property type="protein sequence ID" value="Pp3c1_15060V3.17"/>
    <property type="gene ID" value="Pp3c1_15060"/>
</dbReference>
<proteinExistence type="predicted"/>
<feature type="region of interest" description="Disordered" evidence="5">
    <location>
        <begin position="541"/>
        <end position="570"/>
    </location>
</feature>
<dbReference type="InterPro" id="IPR016064">
    <property type="entry name" value="NAD/diacylglycerol_kinase_sf"/>
</dbReference>
<protein>
    <recommendedName>
        <fullName evidence="6">DAGKc domain-containing protein</fullName>
    </recommendedName>
</protein>
<evidence type="ECO:0000256" key="1">
    <source>
        <dbReference type="ARBA" id="ARBA00022679"/>
    </source>
</evidence>
<feature type="region of interest" description="Disordered" evidence="5">
    <location>
        <begin position="54"/>
        <end position="87"/>
    </location>
</feature>
<dbReference type="Gramene" id="Pp3c1_15060V3.9">
    <property type="protein sequence ID" value="Pp3c1_15060V3.9"/>
    <property type="gene ID" value="Pp3c1_15060"/>
</dbReference>
<dbReference type="SMART" id="SM00046">
    <property type="entry name" value="DAGKc"/>
    <property type="match status" value="1"/>
</dbReference>
<name>A0A7I4BSD5_PHYPA</name>
<dbReference type="Gramene" id="Pp3c1_15060V3.11">
    <property type="protein sequence ID" value="Pp3c1_15060V3.11"/>
    <property type="gene ID" value="Pp3c1_15060"/>
</dbReference>
<evidence type="ECO:0000256" key="3">
    <source>
        <dbReference type="ARBA" id="ARBA00022777"/>
    </source>
</evidence>
<reference evidence="7 8" key="1">
    <citation type="journal article" date="2008" name="Science">
        <title>The Physcomitrella genome reveals evolutionary insights into the conquest of land by plants.</title>
        <authorList>
            <person name="Rensing S."/>
            <person name="Lang D."/>
            <person name="Zimmer A."/>
            <person name="Terry A."/>
            <person name="Salamov A."/>
            <person name="Shapiro H."/>
            <person name="Nishiyama T."/>
            <person name="Perroud P.-F."/>
            <person name="Lindquist E."/>
            <person name="Kamisugi Y."/>
            <person name="Tanahashi T."/>
            <person name="Sakakibara K."/>
            <person name="Fujita T."/>
            <person name="Oishi K."/>
            <person name="Shin-I T."/>
            <person name="Kuroki Y."/>
            <person name="Toyoda A."/>
            <person name="Suzuki Y."/>
            <person name="Hashimoto A."/>
            <person name="Yamaguchi K."/>
            <person name="Sugano A."/>
            <person name="Kohara Y."/>
            <person name="Fujiyama A."/>
            <person name="Anterola A."/>
            <person name="Aoki S."/>
            <person name="Ashton N."/>
            <person name="Barbazuk W.B."/>
            <person name="Barker E."/>
            <person name="Bennetzen J."/>
            <person name="Bezanilla M."/>
            <person name="Blankenship R."/>
            <person name="Cho S.H."/>
            <person name="Dutcher S."/>
            <person name="Estelle M."/>
            <person name="Fawcett J.A."/>
            <person name="Gundlach H."/>
            <person name="Hanada K."/>
            <person name="Heyl A."/>
            <person name="Hicks K.A."/>
            <person name="Hugh J."/>
            <person name="Lohr M."/>
            <person name="Mayer K."/>
            <person name="Melkozernov A."/>
            <person name="Murata T."/>
            <person name="Nelson D."/>
            <person name="Pils B."/>
            <person name="Prigge M."/>
            <person name="Reiss B."/>
            <person name="Renner T."/>
            <person name="Rombauts S."/>
            <person name="Rushton P."/>
            <person name="Sanderfoot A."/>
            <person name="Schween G."/>
            <person name="Shiu S.-H."/>
            <person name="Stueber K."/>
            <person name="Theodoulou F.L."/>
            <person name="Tu H."/>
            <person name="Van de Peer Y."/>
            <person name="Verrier P.J."/>
            <person name="Waters E."/>
            <person name="Wood A."/>
            <person name="Yang L."/>
            <person name="Cove D."/>
            <person name="Cuming A."/>
            <person name="Hasebe M."/>
            <person name="Lucas S."/>
            <person name="Mishler D.B."/>
            <person name="Reski R."/>
            <person name="Grigoriev I."/>
            <person name="Quatrano R.S."/>
            <person name="Boore J.L."/>
        </authorList>
    </citation>
    <scope>NUCLEOTIDE SEQUENCE [LARGE SCALE GENOMIC DNA]</scope>
    <source>
        <strain evidence="7 8">cv. Gransden 2004</strain>
    </source>
</reference>
<dbReference type="EnsemblPlants" id="Pp3c1_15060V3.10">
    <property type="protein sequence ID" value="Pp3c1_15060V3.10"/>
    <property type="gene ID" value="Pp3c1_15060"/>
</dbReference>
<keyword evidence="2" id="KW-0547">Nucleotide-binding</keyword>
<dbReference type="GeneID" id="112285672"/>
<dbReference type="PANTHER" id="PTHR12358:SF111">
    <property type="entry name" value="CERAMIDE KINASE, ISOFORM A"/>
    <property type="match status" value="1"/>
</dbReference>
<dbReference type="GO" id="GO:0005524">
    <property type="term" value="F:ATP binding"/>
    <property type="evidence" value="ECO:0007669"/>
    <property type="project" value="UniProtKB-KW"/>
</dbReference>
<dbReference type="Gene3D" id="2.60.200.40">
    <property type="match status" value="1"/>
</dbReference>
<reference evidence="7" key="3">
    <citation type="submission" date="2020-12" db="UniProtKB">
        <authorList>
            <consortium name="EnsemblPlants"/>
        </authorList>
    </citation>
    <scope>IDENTIFICATION</scope>
</reference>
<evidence type="ECO:0000256" key="5">
    <source>
        <dbReference type="SAM" id="MobiDB-lite"/>
    </source>
</evidence>
<feature type="compositionally biased region" description="Polar residues" evidence="5">
    <location>
        <begin position="554"/>
        <end position="567"/>
    </location>
</feature>
<feature type="compositionally biased region" description="Polar residues" evidence="5">
    <location>
        <begin position="71"/>
        <end position="87"/>
    </location>
</feature>
<accession>A0A7I4BSD5</accession>
<evidence type="ECO:0000256" key="2">
    <source>
        <dbReference type="ARBA" id="ARBA00022741"/>
    </source>
</evidence>
<organism evidence="7 8">
    <name type="scientific">Physcomitrium patens</name>
    <name type="common">Spreading-leaved earth moss</name>
    <name type="synonym">Physcomitrella patens</name>
    <dbReference type="NCBI Taxonomy" id="3218"/>
    <lineage>
        <taxon>Eukaryota</taxon>
        <taxon>Viridiplantae</taxon>
        <taxon>Streptophyta</taxon>
        <taxon>Embryophyta</taxon>
        <taxon>Bryophyta</taxon>
        <taxon>Bryophytina</taxon>
        <taxon>Bryopsida</taxon>
        <taxon>Funariidae</taxon>
        <taxon>Funariales</taxon>
        <taxon>Funariaceae</taxon>
        <taxon>Physcomitrium</taxon>
    </lineage>
</organism>
<evidence type="ECO:0000313" key="7">
    <source>
        <dbReference type="EnsemblPlants" id="Pp3c1_15060V3.11"/>
    </source>
</evidence>
<dbReference type="PROSITE" id="PS50146">
    <property type="entry name" value="DAGK"/>
    <property type="match status" value="1"/>
</dbReference>
<dbReference type="EnsemblPlants" id="Pp3c1_15060V3.9">
    <property type="protein sequence ID" value="Pp3c1_15060V3.9"/>
    <property type="gene ID" value="Pp3c1_15060"/>
</dbReference>
<dbReference type="Gramene" id="Pp3c1_15060V3.17">
    <property type="protein sequence ID" value="Pp3c1_15060V3.17"/>
    <property type="gene ID" value="Pp3c1_15060"/>
</dbReference>
<dbReference type="Gene3D" id="3.40.50.10330">
    <property type="entry name" value="Probable inorganic polyphosphate/atp-NAD kinase, domain 1"/>
    <property type="match status" value="1"/>
</dbReference>
<dbReference type="Pfam" id="PF19279">
    <property type="entry name" value="YegS_C"/>
    <property type="match status" value="1"/>
</dbReference>
<dbReference type="GO" id="GO:0016020">
    <property type="term" value="C:membrane"/>
    <property type="evidence" value="ECO:0007669"/>
    <property type="project" value="GOC"/>
</dbReference>
<dbReference type="FunCoup" id="A0A7I4BSD5">
    <property type="interactions" value="1911"/>
</dbReference>
<dbReference type="RefSeq" id="XP_024382438.1">
    <property type="nucleotide sequence ID" value="XM_024526670.2"/>
</dbReference>
<feature type="domain" description="DAGKc" evidence="6">
    <location>
        <begin position="244"/>
        <end position="383"/>
    </location>
</feature>
<evidence type="ECO:0000313" key="8">
    <source>
        <dbReference type="Proteomes" id="UP000006727"/>
    </source>
</evidence>
<dbReference type="InterPro" id="IPR017438">
    <property type="entry name" value="ATP-NAD_kinase_N"/>
</dbReference>
<dbReference type="InterPro" id="IPR045540">
    <property type="entry name" value="YegS/DAGK_C"/>
</dbReference>
<dbReference type="InterPro" id="IPR050187">
    <property type="entry name" value="Lipid_Phosphate_FormReg"/>
</dbReference>
<dbReference type="Pfam" id="PF00781">
    <property type="entry name" value="DAGK_cat"/>
    <property type="match status" value="1"/>
</dbReference>
<evidence type="ECO:0000256" key="4">
    <source>
        <dbReference type="ARBA" id="ARBA00022840"/>
    </source>
</evidence>
<keyword evidence="1" id="KW-0808">Transferase</keyword>
<dbReference type="SUPFAM" id="SSF111331">
    <property type="entry name" value="NAD kinase/diacylglycerol kinase-like"/>
    <property type="match status" value="1"/>
</dbReference>
<dbReference type="GO" id="GO:0001729">
    <property type="term" value="F:ceramide kinase activity"/>
    <property type="evidence" value="ECO:0000318"/>
    <property type="project" value="GO_Central"/>
</dbReference>
<keyword evidence="8" id="KW-1185">Reference proteome</keyword>